<accession>A0A0F3N4U3</accession>
<dbReference type="RefSeq" id="WP_231571797.1">
    <property type="nucleotide sequence ID" value="NZ_LANR01000001.1"/>
</dbReference>
<dbReference type="EMBL" id="LANR01000001">
    <property type="protein sequence ID" value="KJV61934.1"/>
    <property type="molecule type" value="Genomic_DNA"/>
</dbReference>
<name>A0A0F3N4U3_RICAM</name>
<comment type="caution">
    <text evidence="1">The sequence shown here is derived from an EMBL/GenBank/DDBJ whole genome shotgun (WGS) entry which is preliminary data.</text>
</comment>
<keyword evidence="2" id="KW-1185">Reference proteome</keyword>
<reference evidence="1 2" key="1">
    <citation type="submission" date="2015-01" db="EMBL/GenBank/DDBJ databases">
        <title>Genome Sequencing of Rickettsiales.</title>
        <authorList>
            <person name="Daugherty S.C."/>
            <person name="Su Q."/>
            <person name="Abolude K."/>
            <person name="Beier-Sexton M."/>
            <person name="Carlyon J.A."/>
            <person name="Carter R."/>
            <person name="Day N.P."/>
            <person name="Dumler S.J."/>
            <person name="Dyachenko V."/>
            <person name="Godinez A."/>
            <person name="Kurtti T.J."/>
            <person name="Lichay M."/>
            <person name="Mullins K.E."/>
            <person name="Ott S."/>
            <person name="Pappas-Brown V."/>
            <person name="Paris D.H."/>
            <person name="Patel P."/>
            <person name="Richards A.L."/>
            <person name="Sadzewicz L."/>
            <person name="Sears K."/>
            <person name="Seidman D."/>
            <person name="Sengamalay N."/>
            <person name="Stenos J."/>
            <person name="Tallon L.J."/>
            <person name="Vincent G."/>
            <person name="Fraser C.M."/>
            <person name="Munderloh U."/>
            <person name="Dunning-Hotopp J.C."/>
        </authorList>
    </citation>
    <scope>NUCLEOTIDE SEQUENCE [LARGE SCALE GENOMIC DNA]</scope>
    <source>
        <strain evidence="1 2">Ac/Pa</strain>
    </source>
</reference>
<keyword evidence="1" id="KW-0687">Ribonucleoprotein</keyword>
<protein>
    <submittedName>
        <fullName evidence="1">Putative 30S ribosomal protein S4</fullName>
    </submittedName>
</protein>
<keyword evidence="1" id="KW-0689">Ribosomal protein</keyword>
<dbReference type="AlphaFoldDB" id="A0A0F3N4U3"/>
<dbReference type="PATRIC" id="fig|1359164.3.peg.939"/>
<sequence length="223" mass="24963">MPYIIIVSTYVLFLRTYNAASTFSKKLAYGTHLIISGITGFIVNGTTGSSLFVSATLADEILITEGYFQKHYLTSATFKGSLIYPITTNLITTFPNYSVPIYLTSTAAIVGCLAYYGTDFLNYQENLKEIQTNLTPNIRVIDPNILSNNFKNEIKDVTQSILDLIEAYINSSFINYTGHDGNTLIALTLLIQDPNAAIGCFLRSKNQYFMVWKQYNKHTIPII</sequence>
<gene>
    <name evidence="1" type="ORF">APHACPA_0950</name>
</gene>
<evidence type="ECO:0000313" key="1">
    <source>
        <dbReference type="EMBL" id="KJV61934.1"/>
    </source>
</evidence>
<dbReference type="Proteomes" id="UP000033556">
    <property type="component" value="Unassembled WGS sequence"/>
</dbReference>
<dbReference type="GO" id="GO:0005840">
    <property type="term" value="C:ribosome"/>
    <property type="evidence" value="ECO:0007669"/>
    <property type="project" value="UniProtKB-KW"/>
</dbReference>
<organism evidence="1 2">
    <name type="scientific">Rickettsia amblyommatis str. Ac/Pa</name>
    <dbReference type="NCBI Taxonomy" id="1359164"/>
    <lineage>
        <taxon>Bacteria</taxon>
        <taxon>Pseudomonadati</taxon>
        <taxon>Pseudomonadota</taxon>
        <taxon>Alphaproteobacteria</taxon>
        <taxon>Rickettsiales</taxon>
        <taxon>Rickettsiaceae</taxon>
        <taxon>Rickettsieae</taxon>
        <taxon>Rickettsia</taxon>
        <taxon>spotted fever group</taxon>
    </lineage>
</organism>
<evidence type="ECO:0000313" key="2">
    <source>
        <dbReference type="Proteomes" id="UP000033556"/>
    </source>
</evidence>
<proteinExistence type="predicted"/>